<dbReference type="AlphaFoldDB" id="A0A0C9W158"/>
<feature type="compositionally biased region" description="Acidic residues" evidence="1">
    <location>
        <begin position="465"/>
        <end position="485"/>
    </location>
</feature>
<dbReference type="OrthoDB" id="2692480at2759"/>
<evidence type="ECO:0000313" key="2">
    <source>
        <dbReference type="EMBL" id="KIJ59603.1"/>
    </source>
</evidence>
<dbReference type="Proteomes" id="UP000053820">
    <property type="component" value="Unassembled WGS sequence"/>
</dbReference>
<proteinExistence type="predicted"/>
<feature type="region of interest" description="Disordered" evidence="1">
    <location>
        <begin position="458"/>
        <end position="485"/>
    </location>
</feature>
<keyword evidence="3" id="KW-1185">Reference proteome</keyword>
<name>A0A0C9W158_9AGAM</name>
<organism evidence="2 3">
    <name type="scientific">Hydnomerulius pinastri MD-312</name>
    <dbReference type="NCBI Taxonomy" id="994086"/>
    <lineage>
        <taxon>Eukaryota</taxon>
        <taxon>Fungi</taxon>
        <taxon>Dikarya</taxon>
        <taxon>Basidiomycota</taxon>
        <taxon>Agaricomycotina</taxon>
        <taxon>Agaricomycetes</taxon>
        <taxon>Agaricomycetidae</taxon>
        <taxon>Boletales</taxon>
        <taxon>Boletales incertae sedis</taxon>
        <taxon>Leucogyrophana</taxon>
    </lineage>
</organism>
<accession>A0A0C9W158</accession>
<gene>
    <name evidence="2" type="ORF">HYDPIDRAFT_33043</name>
</gene>
<dbReference type="HOGENOM" id="CLU_521808_0_0_1"/>
<reference evidence="2 3" key="1">
    <citation type="submission" date="2014-04" db="EMBL/GenBank/DDBJ databases">
        <title>Evolutionary Origins and Diversification of the Mycorrhizal Mutualists.</title>
        <authorList>
            <consortium name="DOE Joint Genome Institute"/>
            <consortium name="Mycorrhizal Genomics Consortium"/>
            <person name="Kohler A."/>
            <person name="Kuo A."/>
            <person name="Nagy L.G."/>
            <person name="Floudas D."/>
            <person name="Copeland A."/>
            <person name="Barry K.W."/>
            <person name="Cichocki N."/>
            <person name="Veneault-Fourrey C."/>
            <person name="LaButti K."/>
            <person name="Lindquist E.A."/>
            <person name="Lipzen A."/>
            <person name="Lundell T."/>
            <person name="Morin E."/>
            <person name="Murat C."/>
            <person name="Riley R."/>
            <person name="Ohm R."/>
            <person name="Sun H."/>
            <person name="Tunlid A."/>
            <person name="Henrissat B."/>
            <person name="Grigoriev I.V."/>
            <person name="Hibbett D.S."/>
            <person name="Martin F."/>
        </authorList>
    </citation>
    <scope>NUCLEOTIDE SEQUENCE [LARGE SCALE GENOMIC DNA]</scope>
    <source>
        <strain evidence="2 3">MD-312</strain>
    </source>
</reference>
<evidence type="ECO:0000256" key="1">
    <source>
        <dbReference type="SAM" id="MobiDB-lite"/>
    </source>
</evidence>
<protein>
    <submittedName>
        <fullName evidence="2">Uncharacterized protein</fullName>
    </submittedName>
</protein>
<sequence length="522" mass="58451">MKPAATISFSVLVRDQVVVAVSRSVEETVSSFFSHVKGQAPADLLSGHTIGNCEVYRLLEPVKLPERLRGGTLDGERLQACTDPNNRERIYPAESLRVLGTNLQSRQIHVVIEASTHDSEKAIETLGREHGDLFQCLKITLGKLRSWTLADVENNLRGGNFYGNGEDLPPGLDTIQSRLALPRTYKAETARDNKDLEIAQTYDPTLFGHIFKTTSAEPRVTDNREFATFYHVLRCFQQDAHSMSFNNSSLFKASNFTVYFVQPPFFSQGRSIPFHYHQEMPWGYPIFLNTPVAPDTWRKFTPKSNFMVSSDAYCIPFVISEVISDKSQSVRYRMLVQAIATARAGRFLLKNGAQGKFFVVAIYLRKHMVAERYIVMQTGEGDGEGTEDLSQGDAKDFDLASKDDAVEFVREMYNLATELRVLAKDLDVKKKGGLTAVKAAASKVISLYSKVHPLKTAGGTPMEAIQEDEDESESEEDSEFEDEDDLGVFEAEDIQDILRQMNYEIEFVAFGSPVRLTTALGI</sequence>
<evidence type="ECO:0000313" key="3">
    <source>
        <dbReference type="Proteomes" id="UP000053820"/>
    </source>
</evidence>
<dbReference type="EMBL" id="KN839884">
    <property type="protein sequence ID" value="KIJ59603.1"/>
    <property type="molecule type" value="Genomic_DNA"/>
</dbReference>